<dbReference type="Gene3D" id="3.90.70.10">
    <property type="entry name" value="Cysteine proteinases"/>
    <property type="match status" value="1"/>
</dbReference>
<dbReference type="Gene3D" id="1.20.1560.10">
    <property type="entry name" value="ABC transporter type 1, transmembrane domain"/>
    <property type="match status" value="1"/>
</dbReference>
<keyword evidence="9 11" id="KW-0472">Membrane</keyword>
<evidence type="ECO:0000256" key="8">
    <source>
        <dbReference type="ARBA" id="ARBA00022989"/>
    </source>
</evidence>
<dbReference type="GO" id="GO:0016887">
    <property type="term" value="F:ATP hydrolysis activity"/>
    <property type="evidence" value="ECO:0007669"/>
    <property type="project" value="InterPro"/>
</dbReference>
<evidence type="ECO:0000256" key="1">
    <source>
        <dbReference type="ARBA" id="ARBA00004651"/>
    </source>
</evidence>
<dbReference type="InterPro" id="IPR036640">
    <property type="entry name" value="ABC1_TM_sf"/>
</dbReference>
<evidence type="ECO:0000256" key="3">
    <source>
        <dbReference type="ARBA" id="ARBA00022475"/>
    </source>
</evidence>
<feature type="domain" description="Peptidase C39" evidence="14">
    <location>
        <begin position="13"/>
        <end position="132"/>
    </location>
</feature>
<dbReference type="SUPFAM" id="SSF90123">
    <property type="entry name" value="ABC transporter transmembrane region"/>
    <property type="match status" value="1"/>
</dbReference>
<dbReference type="InterPro" id="IPR017871">
    <property type="entry name" value="ABC_transporter-like_CS"/>
</dbReference>
<dbReference type="PANTHER" id="PTHR24221">
    <property type="entry name" value="ATP-BINDING CASSETTE SUB-FAMILY B"/>
    <property type="match status" value="1"/>
</dbReference>
<keyword evidence="7" id="KW-0653">Protein transport</keyword>
<dbReference type="GO" id="GO:0005524">
    <property type="term" value="F:ATP binding"/>
    <property type="evidence" value="ECO:0007669"/>
    <property type="project" value="UniProtKB-KW"/>
</dbReference>
<evidence type="ECO:0000256" key="5">
    <source>
        <dbReference type="ARBA" id="ARBA00022741"/>
    </source>
</evidence>
<keyword evidence="3" id="KW-1003">Cell membrane</keyword>
<evidence type="ECO:0000313" key="15">
    <source>
        <dbReference type="EMBL" id="MCL9684247.1"/>
    </source>
</evidence>
<comment type="caution">
    <text evidence="15">The sequence shown here is derived from an EMBL/GenBank/DDBJ whole genome shotgun (WGS) entry which is preliminary data.</text>
</comment>
<dbReference type="GO" id="GO:0043213">
    <property type="term" value="P:bacteriocin transport"/>
    <property type="evidence" value="ECO:0007669"/>
    <property type="project" value="UniProtKB-KW"/>
</dbReference>
<dbReference type="FunFam" id="3.40.50.300:FF:000299">
    <property type="entry name" value="ABC transporter ATP-binding protein/permease"/>
    <property type="match status" value="1"/>
</dbReference>
<dbReference type="InterPro" id="IPR022514">
    <property type="entry name" value="NHPM_micro_ABC1"/>
</dbReference>
<name>A0A9X2ICB8_9GAMM</name>
<accession>A0A9X2ICB8</accession>
<evidence type="ECO:0000256" key="11">
    <source>
        <dbReference type="SAM" id="Phobius"/>
    </source>
</evidence>
<dbReference type="Pfam" id="PF00664">
    <property type="entry name" value="ABC_membrane"/>
    <property type="match status" value="1"/>
</dbReference>
<dbReference type="PROSITE" id="PS50990">
    <property type="entry name" value="PEPTIDASE_C39"/>
    <property type="match status" value="1"/>
</dbReference>
<keyword evidence="5" id="KW-0547">Nucleotide-binding</keyword>
<feature type="transmembrane region" description="Helical" evidence="11">
    <location>
        <begin position="287"/>
        <end position="319"/>
    </location>
</feature>
<evidence type="ECO:0000259" key="14">
    <source>
        <dbReference type="PROSITE" id="PS50990"/>
    </source>
</evidence>
<gene>
    <name evidence="15" type="ORF">LOX96_09100</name>
</gene>
<evidence type="ECO:0000256" key="10">
    <source>
        <dbReference type="ARBA" id="ARBA00043264"/>
    </source>
</evidence>
<evidence type="ECO:0000256" key="4">
    <source>
        <dbReference type="ARBA" id="ARBA00022692"/>
    </source>
</evidence>
<dbReference type="GO" id="GO:0005886">
    <property type="term" value="C:plasma membrane"/>
    <property type="evidence" value="ECO:0007669"/>
    <property type="project" value="UniProtKB-SubCell"/>
</dbReference>
<dbReference type="InterPro" id="IPR027417">
    <property type="entry name" value="P-loop_NTPase"/>
</dbReference>
<sequence length="717" mass="79868">MFNQIKRTPTILQMEAVECGAVALAIVLAFYGRWISQDVLRNDCGVSRDGSRADNIFRAAEKHGMVVSAYTTEPEEITEYQFPAIIHWEFNHFVVLEGVSKHHVYINDPAYGKRILSWNEFDEGFTGIILELKPGPQFSKTGHKPRILPNLLNRLRQSKEAVGFIILATLFLAIPGIAIPGLTKVFIDDVLIQQISNWQKPVLLGLIIAACFQGLLTWYQRIILSRLETKMALVSGAHFFWHLLRLPMSFFNQRYLGDILNRLQSSDSVAHLLSQQFGTNAVNLILAIIYFFILCLLSIPLTVLVLIATTINVLVLLLISQRRSSESQRETKAKNNLMSAAISGLQMIETYKASGSEDDFFRKFSGMHANYLETEQQLGWTRDSIAVLPTALKLVTNAAILSLGAWLAIKGQMTIGTVIAFQLLYQNFSYPINMLVTLSGTIQEISADLFNLEDITSHRLAERYQVTENNNDKNHKLIGHITFEKVTFGYSPLAAPLLTDFSLEIKPGKKVALVGSSGSGKSTIGKLLQSYYEPWSGKIIIDGTELKNIPNAVKVNSIASVDQDINLFNATLKDNLTLWDNTISDEEILNAAKAVLMHQTIAGERENGYESIISEGGSNFSGGQRQRLEIARAILKKPTILILDEATSALDSQMELIIDTHLRQLGCSVLVISHRLSTIRDADEIIVLEGGRVVERGTHQQLVDCRGAYYELLSSEA</sequence>
<dbReference type="InterPro" id="IPR003439">
    <property type="entry name" value="ABC_transporter-like_ATP-bd"/>
</dbReference>
<dbReference type="InterPro" id="IPR005074">
    <property type="entry name" value="Peptidase_C39"/>
</dbReference>
<dbReference type="Pfam" id="PF03412">
    <property type="entry name" value="Peptidase_C39"/>
    <property type="match status" value="1"/>
</dbReference>
<dbReference type="InterPro" id="IPR011527">
    <property type="entry name" value="ABC1_TM_dom"/>
</dbReference>
<organism evidence="15 16">
    <name type="scientific">Legionella maioricensis</name>
    <dbReference type="NCBI Taxonomy" id="2896528"/>
    <lineage>
        <taxon>Bacteria</taxon>
        <taxon>Pseudomonadati</taxon>
        <taxon>Pseudomonadota</taxon>
        <taxon>Gammaproteobacteria</taxon>
        <taxon>Legionellales</taxon>
        <taxon>Legionellaceae</taxon>
        <taxon>Legionella</taxon>
    </lineage>
</organism>
<evidence type="ECO:0000256" key="7">
    <source>
        <dbReference type="ARBA" id="ARBA00022927"/>
    </source>
</evidence>
<dbReference type="Pfam" id="PF00005">
    <property type="entry name" value="ABC_tran"/>
    <property type="match status" value="1"/>
</dbReference>
<dbReference type="PROSITE" id="PS00211">
    <property type="entry name" value="ABC_TRANSPORTER_1"/>
    <property type="match status" value="1"/>
</dbReference>
<dbReference type="GO" id="GO:0034040">
    <property type="term" value="F:ATPase-coupled lipid transmembrane transporter activity"/>
    <property type="evidence" value="ECO:0007669"/>
    <property type="project" value="TreeGrafter"/>
</dbReference>
<dbReference type="EMBL" id="JAJKBJ010000009">
    <property type="protein sequence ID" value="MCL9684247.1"/>
    <property type="molecule type" value="Genomic_DNA"/>
</dbReference>
<keyword evidence="8 11" id="KW-1133">Transmembrane helix</keyword>
<proteinExistence type="predicted"/>
<feature type="domain" description="ABC transmembrane type-1" evidence="13">
    <location>
        <begin position="164"/>
        <end position="444"/>
    </location>
</feature>
<comment type="subcellular location">
    <subcellularLocation>
        <location evidence="1">Cell membrane</location>
        <topology evidence="1">Multi-pass membrane protein</topology>
    </subcellularLocation>
</comment>
<keyword evidence="4 11" id="KW-0812">Transmembrane</keyword>
<dbReference type="NCBIfam" id="TIGR03796">
    <property type="entry name" value="NHLM_micro_ABC1"/>
    <property type="match status" value="1"/>
</dbReference>
<dbReference type="AlphaFoldDB" id="A0A9X2ICB8"/>
<dbReference type="CDD" id="cd18569">
    <property type="entry name" value="ABC_6TM_NHLM_bacteriocin"/>
    <property type="match status" value="1"/>
</dbReference>
<dbReference type="GO" id="GO:0015031">
    <property type="term" value="P:protein transport"/>
    <property type="evidence" value="ECO:0007669"/>
    <property type="project" value="UniProtKB-KW"/>
</dbReference>
<dbReference type="PROSITE" id="PS50893">
    <property type="entry name" value="ABC_TRANSPORTER_2"/>
    <property type="match status" value="1"/>
</dbReference>
<dbReference type="PROSITE" id="PS50929">
    <property type="entry name" value="ABC_TM1F"/>
    <property type="match status" value="1"/>
</dbReference>
<keyword evidence="10" id="KW-0080">Bacteriocin transport</keyword>
<keyword evidence="6" id="KW-0067">ATP-binding</keyword>
<evidence type="ECO:0000256" key="9">
    <source>
        <dbReference type="ARBA" id="ARBA00023136"/>
    </source>
</evidence>
<evidence type="ECO:0000259" key="12">
    <source>
        <dbReference type="PROSITE" id="PS50893"/>
    </source>
</evidence>
<dbReference type="SUPFAM" id="SSF52540">
    <property type="entry name" value="P-loop containing nucleoside triphosphate hydrolases"/>
    <property type="match status" value="1"/>
</dbReference>
<dbReference type="RefSeq" id="WP_250421155.1">
    <property type="nucleotide sequence ID" value="NZ_JAJKBJ010000009.1"/>
</dbReference>
<evidence type="ECO:0000313" key="16">
    <source>
        <dbReference type="Proteomes" id="UP001139721"/>
    </source>
</evidence>
<dbReference type="PANTHER" id="PTHR24221:SF654">
    <property type="entry name" value="ATP-BINDING CASSETTE SUB-FAMILY B MEMBER 6"/>
    <property type="match status" value="1"/>
</dbReference>
<evidence type="ECO:0000256" key="6">
    <source>
        <dbReference type="ARBA" id="ARBA00022840"/>
    </source>
</evidence>
<reference evidence="15" key="1">
    <citation type="submission" date="2021-11" db="EMBL/GenBank/DDBJ databases">
        <title>Legionella maioricencis sp. nov., a new species isolated from hot water samples in Mallorca.</title>
        <authorList>
            <person name="Crespi S."/>
            <person name="Drasar V."/>
            <person name="Salva-Serra F."/>
            <person name="Jaen-Luchoro D."/>
            <person name="Pineiro-Iglesias B."/>
            <person name="Aliaga F."/>
            <person name="Fernandez-Juarez V."/>
            <person name="Coll G."/>
            <person name="Moore E.R.B."/>
            <person name="Bennasar-Figueras A."/>
        </authorList>
    </citation>
    <scope>NUCLEOTIDE SEQUENCE</scope>
    <source>
        <strain evidence="15">HCPI-6</strain>
    </source>
</reference>
<dbReference type="InterPro" id="IPR003593">
    <property type="entry name" value="AAA+_ATPase"/>
</dbReference>
<dbReference type="InterPro" id="IPR039421">
    <property type="entry name" value="Type_1_exporter"/>
</dbReference>
<evidence type="ECO:0000256" key="2">
    <source>
        <dbReference type="ARBA" id="ARBA00022448"/>
    </source>
</evidence>
<evidence type="ECO:0000259" key="13">
    <source>
        <dbReference type="PROSITE" id="PS50929"/>
    </source>
</evidence>
<keyword evidence="2" id="KW-0813">Transport</keyword>
<dbReference type="GO" id="GO:0006508">
    <property type="term" value="P:proteolysis"/>
    <property type="evidence" value="ECO:0007669"/>
    <property type="project" value="InterPro"/>
</dbReference>
<feature type="transmembrane region" description="Helical" evidence="11">
    <location>
        <begin position="12"/>
        <end position="31"/>
    </location>
</feature>
<dbReference type="SMART" id="SM00382">
    <property type="entry name" value="AAA"/>
    <property type="match status" value="1"/>
</dbReference>
<protein>
    <submittedName>
        <fullName evidence="15">NHLP family bacteriocin export ABC transporter peptidase/permease/ATPase subunit</fullName>
    </submittedName>
</protein>
<dbReference type="Proteomes" id="UP001139721">
    <property type="component" value="Unassembled WGS sequence"/>
</dbReference>
<feature type="transmembrane region" description="Helical" evidence="11">
    <location>
        <begin position="161"/>
        <end position="182"/>
    </location>
</feature>
<feature type="transmembrane region" description="Helical" evidence="11">
    <location>
        <begin position="202"/>
        <end position="219"/>
    </location>
</feature>
<keyword evidence="16" id="KW-1185">Reference proteome</keyword>
<dbReference type="GO" id="GO:0008233">
    <property type="term" value="F:peptidase activity"/>
    <property type="evidence" value="ECO:0007669"/>
    <property type="project" value="InterPro"/>
</dbReference>
<feature type="domain" description="ABC transporter" evidence="12">
    <location>
        <begin position="481"/>
        <end position="715"/>
    </location>
</feature>
<dbReference type="Gene3D" id="3.40.50.300">
    <property type="entry name" value="P-loop containing nucleotide triphosphate hydrolases"/>
    <property type="match status" value="1"/>
</dbReference>
<dbReference type="GO" id="GO:0140359">
    <property type="term" value="F:ABC-type transporter activity"/>
    <property type="evidence" value="ECO:0007669"/>
    <property type="project" value="InterPro"/>
</dbReference>